<gene>
    <name evidence="2" type="ORF">AMTR_s00053p00156480</name>
</gene>
<proteinExistence type="predicted"/>
<accession>W1PBN1</accession>
<evidence type="ECO:0000313" key="2">
    <source>
        <dbReference type="EMBL" id="ERN05109.1"/>
    </source>
</evidence>
<feature type="signal peptide" evidence="1">
    <location>
        <begin position="1"/>
        <end position="24"/>
    </location>
</feature>
<dbReference type="Gramene" id="ERN05109">
    <property type="protein sequence ID" value="ERN05109"/>
    <property type="gene ID" value="AMTR_s00053p00156480"/>
</dbReference>
<dbReference type="HOGENOM" id="CLU_1973507_0_0_1"/>
<feature type="chain" id="PRO_5004807251" evidence="1">
    <location>
        <begin position="25"/>
        <end position="127"/>
    </location>
</feature>
<evidence type="ECO:0000313" key="3">
    <source>
        <dbReference type="Proteomes" id="UP000017836"/>
    </source>
</evidence>
<reference evidence="3" key="1">
    <citation type="journal article" date="2013" name="Science">
        <title>The Amborella genome and the evolution of flowering plants.</title>
        <authorList>
            <consortium name="Amborella Genome Project"/>
        </authorList>
    </citation>
    <scope>NUCLEOTIDE SEQUENCE [LARGE SCALE GENOMIC DNA]</scope>
</reference>
<dbReference type="AlphaFoldDB" id="W1PBN1"/>
<sequence>MAGTSSAPPSGLLTLFFYFFTVRVLDVNQQPREGELGTDSYTRVSLGKGTSLGNLEPTRKIRWPLSITYAGASTELCMYGGADGEPLIQRDGVTLYHALHRDFACSEDMPEDVGKAGSLMGHRCSSL</sequence>
<name>W1PBN1_AMBTC</name>
<keyword evidence="3" id="KW-1185">Reference proteome</keyword>
<dbReference type="EMBL" id="KI394012">
    <property type="protein sequence ID" value="ERN05109.1"/>
    <property type="molecule type" value="Genomic_DNA"/>
</dbReference>
<keyword evidence="1" id="KW-0732">Signal</keyword>
<organism evidence="2 3">
    <name type="scientific">Amborella trichopoda</name>
    <dbReference type="NCBI Taxonomy" id="13333"/>
    <lineage>
        <taxon>Eukaryota</taxon>
        <taxon>Viridiplantae</taxon>
        <taxon>Streptophyta</taxon>
        <taxon>Embryophyta</taxon>
        <taxon>Tracheophyta</taxon>
        <taxon>Spermatophyta</taxon>
        <taxon>Magnoliopsida</taxon>
        <taxon>Amborellales</taxon>
        <taxon>Amborellaceae</taxon>
        <taxon>Amborella</taxon>
    </lineage>
</organism>
<protein>
    <submittedName>
        <fullName evidence="2">Uncharacterized protein</fullName>
    </submittedName>
</protein>
<evidence type="ECO:0000256" key="1">
    <source>
        <dbReference type="SAM" id="SignalP"/>
    </source>
</evidence>
<dbReference type="Proteomes" id="UP000017836">
    <property type="component" value="Unassembled WGS sequence"/>
</dbReference>